<feature type="compositionally biased region" description="Basic and acidic residues" evidence="1">
    <location>
        <begin position="197"/>
        <end position="210"/>
    </location>
</feature>
<reference evidence="2" key="1">
    <citation type="submission" date="2020-05" db="EMBL/GenBank/DDBJ databases">
        <authorList>
            <person name="Chiriac C."/>
            <person name="Salcher M."/>
            <person name="Ghai R."/>
            <person name="Kavagutti S V."/>
        </authorList>
    </citation>
    <scope>NUCLEOTIDE SEQUENCE</scope>
</reference>
<dbReference type="EMBL" id="CAEZYW010000353">
    <property type="protein sequence ID" value="CAB4760421.1"/>
    <property type="molecule type" value="Genomic_DNA"/>
</dbReference>
<proteinExistence type="predicted"/>
<sequence length="210" mass="21196">MGEAVGVAVGAGVTAVLPAITHDPAVDVQVVGARYDPVSVMPTFAEAPGAREPFHEVFVAVRTPPASFAVAFHMLTLVPDHGIDTDHAFIAVEPVFVMVRSTLRPVPQSEVTFTATVMAAPVTGIGVDDAEALALAAGAAVGVGETTGAGVAVGVTVTVGAGAAPPIEQVPPAMLQEPGTRAPPRGEPTNPNVADEPDARAVLHVGPENR</sequence>
<evidence type="ECO:0000313" key="2">
    <source>
        <dbReference type="EMBL" id="CAB4760421.1"/>
    </source>
</evidence>
<dbReference type="AlphaFoldDB" id="A0A6J6UKF3"/>
<gene>
    <name evidence="2" type="ORF">UFOPK2786_01809</name>
</gene>
<feature type="region of interest" description="Disordered" evidence="1">
    <location>
        <begin position="169"/>
        <end position="210"/>
    </location>
</feature>
<organism evidence="2">
    <name type="scientific">freshwater metagenome</name>
    <dbReference type="NCBI Taxonomy" id="449393"/>
    <lineage>
        <taxon>unclassified sequences</taxon>
        <taxon>metagenomes</taxon>
        <taxon>ecological metagenomes</taxon>
    </lineage>
</organism>
<protein>
    <submittedName>
        <fullName evidence="2">Unannotated protein</fullName>
    </submittedName>
</protein>
<name>A0A6J6UKF3_9ZZZZ</name>
<accession>A0A6J6UKF3</accession>
<evidence type="ECO:0000256" key="1">
    <source>
        <dbReference type="SAM" id="MobiDB-lite"/>
    </source>
</evidence>